<comment type="caution">
    <text evidence="1">The sequence shown here is derived from an EMBL/GenBank/DDBJ whole genome shotgun (WGS) entry which is preliminary data.</text>
</comment>
<dbReference type="Pfam" id="PF11836">
    <property type="entry name" value="Phage_TAC_11"/>
    <property type="match status" value="1"/>
</dbReference>
<proteinExistence type="predicted"/>
<dbReference type="RefSeq" id="WP_057794134.1">
    <property type="nucleotide sequence ID" value="NZ_LAXJ01000013.1"/>
</dbReference>
<dbReference type="PATRIC" id="fig|1641875.4.peg.469"/>
<dbReference type="STRING" id="1641875.XM53_13370"/>
<organism evidence="1 2">
    <name type="scientific">Roseovarius atlanticus</name>
    <dbReference type="NCBI Taxonomy" id="1641875"/>
    <lineage>
        <taxon>Bacteria</taxon>
        <taxon>Pseudomonadati</taxon>
        <taxon>Pseudomonadota</taxon>
        <taxon>Alphaproteobacteria</taxon>
        <taxon>Rhodobacterales</taxon>
        <taxon>Roseobacteraceae</taxon>
        <taxon>Roseovarius</taxon>
    </lineage>
</organism>
<dbReference type="AlphaFoldDB" id="A0A0T5NSY3"/>
<protein>
    <submittedName>
        <fullName evidence="1">Gene transfer agent protein</fullName>
    </submittedName>
</protein>
<keyword evidence="2" id="KW-1185">Reference proteome</keyword>
<dbReference type="InterPro" id="IPR021791">
    <property type="entry name" value="Phage_TAC_11"/>
</dbReference>
<evidence type="ECO:0000313" key="2">
    <source>
        <dbReference type="Proteomes" id="UP000051295"/>
    </source>
</evidence>
<name>A0A0T5NSY3_9RHOB</name>
<dbReference type="Proteomes" id="UP000051295">
    <property type="component" value="Unassembled WGS sequence"/>
</dbReference>
<reference evidence="1 2" key="1">
    <citation type="submission" date="2015-04" db="EMBL/GenBank/DDBJ databases">
        <title>The draft genome sequence of Roseovarius sp.R12b.</title>
        <authorList>
            <person name="Li G."/>
            <person name="Lai Q."/>
            <person name="Shao Z."/>
            <person name="Yan P."/>
        </authorList>
    </citation>
    <scope>NUCLEOTIDE SEQUENCE [LARGE SCALE GENOMIC DNA]</scope>
    <source>
        <strain evidence="1 2">R12B</strain>
    </source>
</reference>
<dbReference type="EMBL" id="LAXJ01000013">
    <property type="protein sequence ID" value="KRS12041.1"/>
    <property type="molecule type" value="Genomic_DNA"/>
</dbReference>
<accession>A0A0T5NSY3</accession>
<evidence type="ECO:0000313" key="1">
    <source>
        <dbReference type="EMBL" id="KRS12041.1"/>
    </source>
</evidence>
<dbReference type="OrthoDB" id="7206814at2"/>
<gene>
    <name evidence="1" type="ORF">XM53_13370</name>
</gene>
<sequence>MANPWAGEVALTLDGERRVLKLTLGALAELESDLDPGTLVDLVERFESGAFSTRDVLALIVAGLRGGGWQGTATDLLAAEIEGGPLGAARVAAQLLAVAFMAPDEA</sequence>